<comment type="similarity">
    <text evidence="3">Belongs to the Nudix hydrolase family. NudC subfamily.</text>
</comment>
<dbReference type="InterPro" id="IPR015797">
    <property type="entry name" value="NUDIX_hydrolase-like_dom_sf"/>
</dbReference>
<dbReference type="PANTHER" id="PTHR42904:SF6">
    <property type="entry name" value="NAD-CAPPED RNA HYDROLASE NUDT12"/>
    <property type="match status" value="1"/>
</dbReference>
<dbReference type="GO" id="GO:0019677">
    <property type="term" value="P:NAD+ catabolic process"/>
    <property type="evidence" value="ECO:0007669"/>
    <property type="project" value="TreeGrafter"/>
</dbReference>
<comment type="caution">
    <text evidence="9">The sequence shown here is derived from an EMBL/GenBank/DDBJ whole genome shotgun (WGS) entry which is preliminary data.</text>
</comment>
<dbReference type="GO" id="GO:0046872">
    <property type="term" value="F:metal ion binding"/>
    <property type="evidence" value="ECO:0007669"/>
    <property type="project" value="UniProtKB-KW"/>
</dbReference>
<evidence type="ECO:0000256" key="7">
    <source>
        <dbReference type="ARBA" id="ARBA00023679"/>
    </source>
</evidence>
<dbReference type="PROSITE" id="PS00893">
    <property type="entry name" value="NUDIX_BOX"/>
    <property type="match status" value="1"/>
</dbReference>
<sequence>MFCQDCGEKLTLKFLDNEGLVPYCNKCGGFKFPPFKTAVSMVAVNKTQDRVLIAKHTNGNFLMFAGYVKKGESAEKTIVREMKEETGLNAVKYKYMCSRYHEPRDVLMLGYIVVVSDGEIKLNEGEITEARWCTFDEALQAVDPDSTAGFFLKTAVSELKKSKI</sequence>
<dbReference type="Proteomes" id="UP000824204">
    <property type="component" value="Unassembled WGS sequence"/>
</dbReference>
<reference evidence="9" key="1">
    <citation type="journal article" date="2021" name="PeerJ">
        <title>Extensive microbial diversity within the chicken gut microbiome revealed by metagenomics and culture.</title>
        <authorList>
            <person name="Gilroy R."/>
            <person name="Ravi A."/>
            <person name="Getino M."/>
            <person name="Pursley I."/>
            <person name="Horton D.L."/>
            <person name="Alikhan N.F."/>
            <person name="Baker D."/>
            <person name="Gharbi K."/>
            <person name="Hall N."/>
            <person name="Watson M."/>
            <person name="Adriaenssens E.M."/>
            <person name="Foster-Nyarko E."/>
            <person name="Jarju S."/>
            <person name="Secka A."/>
            <person name="Antonio M."/>
            <person name="Oren A."/>
            <person name="Chaudhuri R.R."/>
            <person name="La Ragione R."/>
            <person name="Hildebrand F."/>
            <person name="Pallen M.J."/>
        </authorList>
    </citation>
    <scope>NUCLEOTIDE SEQUENCE</scope>
    <source>
        <strain evidence="9">811</strain>
    </source>
</reference>
<comment type="cofactor">
    <cofactor evidence="1">
        <name>Mg(2+)</name>
        <dbReference type="ChEBI" id="CHEBI:18420"/>
    </cofactor>
</comment>
<dbReference type="InterPro" id="IPR020084">
    <property type="entry name" value="NUDIX_hydrolase_CS"/>
</dbReference>
<accession>A0A9D1V7F0</accession>
<evidence type="ECO:0000313" key="9">
    <source>
        <dbReference type="EMBL" id="HIX07393.1"/>
    </source>
</evidence>
<dbReference type="GO" id="GO:0035529">
    <property type="term" value="F:NADH pyrophosphatase activity"/>
    <property type="evidence" value="ECO:0007669"/>
    <property type="project" value="TreeGrafter"/>
</dbReference>
<keyword evidence="6" id="KW-0460">Magnesium</keyword>
<dbReference type="PANTHER" id="PTHR42904">
    <property type="entry name" value="NUDIX HYDROLASE, NUDC SUBFAMILY"/>
    <property type="match status" value="1"/>
</dbReference>
<evidence type="ECO:0000259" key="8">
    <source>
        <dbReference type="PROSITE" id="PS51462"/>
    </source>
</evidence>
<comment type="catalytic activity">
    <reaction evidence="7">
        <text>a 5'-end NAD(+)-phospho-ribonucleoside in mRNA + H2O = a 5'-end phospho-adenosine-phospho-ribonucleoside in mRNA + beta-nicotinamide D-ribonucleotide + 2 H(+)</text>
        <dbReference type="Rhea" id="RHEA:60876"/>
        <dbReference type="Rhea" id="RHEA-COMP:15698"/>
        <dbReference type="Rhea" id="RHEA-COMP:15719"/>
        <dbReference type="ChEBI" id="CHEBI:14649"/>
        <dbReference type="ChEBI" id="CHEBI:15377"/>
        <dbReference type="ChEBI" id="CHEBI:15378"/>
        <dbReference type="ChEBI" id="CHEBI:144029"/>
        <dbReference type="ChEBI" id="CHEBI:144051"/>
    </reaction>
    <physiologicalReaction direction="left-to-right" evidence="7">
        <dbReference type="Rhea" id="RHEA:60877"/>
    </physiologicalReaction>
</comment>
<evidence type="ECO:0000256" key="2">
    <source>
        <dbReference type="ARBA" id="ARBA00001947"/>
    </source>
</evidence>
<name>A0A9D1V7F0_9FIRM</name>
<dbReference type="GO" id="GO:0006742">
    <property type="term" value="P:NADP+ catabolic process"/>
    <property type="evidence" value="ECO:0007669"/>
    <property type="project" value="TreeGrafter"/>
</dbReference>
<proteinExistence type="inferred from homology"/>
<gene>
    <name evidence="9" type="ORF">H9741_02865</name>
</gene>
<dbReference type="EMBL" id="DXFX01000037">
    <property type="protein sequence ID" value="HIX07393.1"/>
    <property type="molecule type" value="Genomic_DNA"/>
</dbReference>
<evidence type="ECO:0000256" key="3">
    <source>
        <dbReference type="ARBA" id="ARBA00009595"/>
    </source>
</evidence>
<dbReference type="InterPro" id="IPR050241">
    <property type="entry name" value="NAD-cap_RNA_hydrolase_NudC"/>
</dbReference>
<dbReference type="Pfam" id="PF00293">
    <property type="entry name" value="NUDIX"/>
    <property type="match status" value="1"/>
</dbReference>
<keyword evidence="4" id="KW-0479">Metal-binding</keyword>
<dbReference type="AlphaFoldDB" id="A0A9D1V7F0"/>
<organism evidence="9 10">
    <name type="scientific">Candidatus Borkfalkia faecipullorum</name>
    <dbReference type="NCBI Taxonomy" id="2838510"/>
    <lineage>
        <taxon>Bacteria</taxon>
        <taxon>Bacillati</taxon>
        <taxon>Bacillota</taxon>
        <taxon>Clostridia</taxon>
        <taxon>Christensenellales</taxon>
        <taxon>Christensenellaceae</taxon>
        <taxon>Candidatus Borkfalkia</taxon>
    </lineage>
</organism>
<evidence type="ECO:0000313" key="10">
    <source>
        <dbReference type="Proteomes" id="UP000824204"/>
    </source>
</evidence>
<reference evidence="9" key="2">
    <citation type="submission" date="2021-04" db="EMBL/GenBank/DDBJ databases">
        <authorList>
            <person name="Gilroy R."/>
        </authorList>
    </citation>
    <scope>NUCLEOTIDE SEQUENCE</scope>
    <source>
        <strain evidence="9">811</strain>
    </source>
</reference>
<dbReference type="PROSITE" id="PS51462">
    <property type="entry name" value="NUDIX"/>
    <property type="match status" value="1"/>
</dbReference>
<dbReference type="Gene3D" id="3.90.79.10">
    <property type="entry name" value="Nucleoside Triphosphate Pyrophosphohydrolase"/>
    <property type="match status" value="1"/>
</dbReference>
<comment type="cofactor">
    <cofactor evidence="2">
        <name>Zn(2+)</name>
        <dbReference type="ChEBI" id="CHEBI:29105"/>
    </cofactor>
</comment>
<protein>
    <submittedName>
        <fullName evidence="9">NUDIX domain-containing protein</fullName>
    </submittedName>
</protein>
<evidence type="ECO:0000256" key="6">
    <source>
        <dbReference type="ARBA" id="ARBA00022842"/>
    </source>
</evidence>
<dbReference type="InterPro" id="IPR000086">
    <property type="entry name" value="NUDIX_hydrolase_dom"/>
</dbReference>
<evidence type="ECO:0000256" key="4">
    <source>
        <dbReference type="ARBA" id="ARBA00022723"/>
    </source>
</evidence>
<dbReference type="GO" id="GO:0005829">
    <property type="term" value="C:cytosol"/>
    <property type="evidence" value="ECO:0007669"/>
    <property type="project" value="TreeGrafter"/>
</dbReference>
<evidence type="ECO:0000256" key="1">
    <source>
        <dbReference type="ARBA" id="ARBA00001946"/>
    </source>
</evidence>
<feature type="domain" description="Nudix hydrolase" evidence="8">
    <location>
        <begin position="34"/>
        <end position="157"/>
    </location>
</feature>
<dbReference type="SUPFAM" id="SSF55811">
    <property type="entry name" value="Nudix"/>
    <property type="match status" value="1"/>
</dbReference>
<evidence type="ECO:0000256" key="5">
    <source>
        <dbReference type="ARBA" id="ARBA00022801"/>
    </source>
</evidence>
<keyword evidence="5" id="KW-0378">Hydrolase</keyword>